<feature type="transmembrane region" description="Helical" evidence="1">
    <location>
        <begin position="282"/>
        <end position="310"/>
    </location>
</feature>
<organism evidence="2 3">
    <name type="scientific">Candidatus Thermofonsia Clade 3 bacterium</name>
    <dbReference type="NCBI Taxonomy" id="2364212"/>
    <lineage>
        <taxon>Bacteria</taxon>
        <taxon>Bacillati</taxon>
        <taxon>Chloroflexota</taxon>
        <taxon>Candidatus Thermofontia</taxon>
        <taxon>Candidatus Thermofonsia Clade 3</taxon>
    </lineage>
</organism>
<feature type="transmembrane region" description="Helical" evidence="1">
    <location>
        <begin position="330"/>
        <end position="351"/>
    </location>
</feature>
<feature type="transmembrane region" description="Helical" evidence="1">
    <location>
        <begin position="400"/>
        <end position="420"/>
    </location>
</feature>
<keyword evidence="1" id="KW-0812">Transmembrane</keyword>
<accession>A0A2M8QBA0</accession>
<protein>
    <recommendedName>
        <fullName evidence="4">Glycosyltransferase RgtA/B/C/D-like domain-containing protein</fullName>
    </recommendedName>
</protein>
<sequence>MRQNAQSVAAAALIAAPTLIYVAALLFDPARTLVLWERATPPALPLLLLAAGLVIHAAVSLMILAHLPARLSRRQTAGVLTYVVLAGLALQTAATHIVEPFPLRGLAFRQYSDFTGGYFTVGARVDDLGAWLGRFAQEMESYNVHAERHPPGLPMIFWVGVQVMRGFPALAEALAPTLRPLACFDLRASALDDAQIAAGLFGIVVETALAWLAPVLLFFYVRRVADDRAAATAALLYPMVPGALMWASQWNRGFGVFILAGLMLVERLVASPTRARSMAYAVGLGLVLSAAVMMSFGNVPIIMACGLYALVRIWQIDRFRALPARALQGITVLAGFAMPWAALILPTGFDLPATYRTAMRIHLALERDYWPFVVWHPWDLFTFAGLPLAAIALLMTWRRAPALTFAWVATIAAQSLLHVARGETGRVWMYFAPIIVALAGVWIAQRSAANAPSGARPVSWLHVVVTALMVIQATTHIALLRVIGYGADPITVPNATLPADLIPTEIRFEPNGEARLLGYTMPSKLTPGQSATLDLYWKLDSDSPLPIARKVFVHVADTPKDEYRIVNQDGRPANWTLPTTCWLPGQVIHDPHHFTVAPDARPGEYVVLIGLYDEFTGERAFVHTAQIAVANAVALPTKLKIVSSHLE</sequence>
<evidence type="ECO:0000256" key="1">
    <source>
        <dbReference type="SAM" id="Phobius"/>
    </source>
</evidence>
<evidence type="ECO:0000313" key="3">
    <source>
        <dbReference type="Proteomes" id="UP000230790"/>
    </source>
</evidence>
<feature type="transmembrane region" description="Helical" evidence="1">
    <location>
        <begin position="427"/>
        <end position="445"/>
    </location>
</feature>
<feature type="transmembrane region" description="Helical" evidence="1">
    <location>
        <begin position="196"/>
        <end position="221"/>
    </location>
</feature>
<keyword evidence="1" id="KW-0472">Membrane</keyword>
<reference evidence="2 3" key="1">
    <citation type="submission" date="2017-11" db="EMBL/GenBank/DDBJ databases">
        <title>Evolution of Phototrophy in the Chloroflexi Phylum Driven by Horizontal Gene Transfer.</title>
        <authorList>
            <person name="Ward L.M."/>
            <person name="Hemp J."/>
            <person name="Shih P.M."/>
            <person name="Mcglynn S.E."/>
            <person name="Fischer W."/>
        </authorList>
    </citation>
    <scope>NUCLEOTIDE SEQUENCE [LARGE SCALE GENOMIC DNA]</scope>
    <source>
        <strain evidence="2">JP3_7</strain>
    </source>
</reference>
<dbReference type="EMBL" id="PGTN01000070">
    <property type="protein sequence ID" value="PJF47065.1"/>
    <property type="molecule type" value="Genomic_DNA"/>
</dbReference>
<dbReference type="AlphaFoldDB" id="A0A2M8QBA0"/>
<gene>
    <name evidence="2" type="ORF">CUN48_10555</name>
</gene>
<feature type="transmembrane region" description="Helical" evidence="1">
    <location>
        <begin position="457"/>
        <end position="480"/>
    </location>
</feature>
<feature type="transmembrane region" description="Helical" evidence="1">
    <location>
        <begin position="79"/>
        <end position="98"/>
    </location>
</feature>
<feature type="transmembrane region" description="Helical" evidence="1">
    <location>
        <begin position="7"/>
        <end position="27"/>
    </location>
</feature>
<feature type="transmembrane region" description="Helical" evidence="1">
    <location>
        <begin position="253"/>
        <end position="270"/>
    </location>
</feature>
<keyword evidence="1" id="KW-1133">Transmembrane helix</keyword>
<feature type="transmembrane region" description="Helical" evidence="1">
    <location>
        <begin position="47"/>
        <end position="67"/>
    </location>
</feature>
<evidence type="ECO:0000313" key="2">
    <source>
        <dbReference type="EMBL" id="PJF47065.1"/>
    </source>
</evidence>
<feature type="transmembrane region" description="Helical" evidence="1">
    <location>
        <begin position="372"/>
        <end position="394"/>
    </location>
</feature>
<name>A0A2M8QBA0_9CHLR</name>
<comment type="caution">
    <text evidence="2">The sequence shown here is derived from an EMBL/GenBank/DDBJ whole genome shotgun (WGS) entry which is preliminary data.</text>
</comment>
<dbReference type="Proteomes" id="UP000230790">
    <property type="component" value="Unassembled WGS sequence"/>
</dbReference>
<evidence type="ECO:0008006" key="4">
    <source>
        <dbReference type="Google" id="ProtNLM"/>
    </source>
</evidence>
<proteinExistence type="predicted"/>